<dbReference type="OrthoDB" id="195543at2759"/>
<evidence type="ECO:0008006" key="11">
    <source>
        <dbReference type="Google" id="ProtNLM"/>
    </source>
</evidence>
<dbReference type="AlphaFoldDB" id="A0A1Z5JWJ1"/>
<proteinExistence type="predicted"/>
<keyword evidence="8" id="KW-0732">Signal</keyword>
<evidence type="ECO:0000256" key="1">
    <source>
        <dbReference type="ARBA" id="ARBA00004651"/>
    </source>
</evidence>
<feature type="signal peptide" evidence="8">
    <location>
        <begin position="1"/>
        <end position="20"/>
    </location>
</feature>
<feature type="chain" id="PRO_5012034898" description="Small multidrug resistance protein" evidence="8">
    <location>
        <begin position="21"/>
        <end position="173"/>
    </location>
</feature>
<feature type="transmembrane region" description="Helical" evidence="7">
    <location>
        <begin position="124"/>
        <end position="146"/>
    </location>
</feature>
<dbReference type="PANTHER" id="PTHR30561:SF1">
    <property type="entry name" value="MULTIDRUG TRANSPORTER EMRE"/>
    <property type="match status" value="1"/>
</dbReference>
<sequence length="173" mass="18697">MKKVYSIISLVLSLSTVASSLQNVKVGRNVRSTSRRKASRETPQIVPTTATAAIVHGGSQPSAIRSITTCWIFLIASILLECLDTTVSKLARDQESTPLFFLACSLNLISMYGINISMTRLPVSLAYTVWTALGTLVVTLIGAACFQEPMGMWQIACLTMITVGVIGLNLQEE</sequence>
<reference evidence="9 10" key="1">
    <citation type="journal article" date="2015" name="Plant Cell">
        <title>Oil accumulation by the oleaginous diatom Fistulifera solaris as revealed by the genome and transcriptome.</title>
        <authorList>
            <person name="Tanaka T."/>
            <person name="Maeda Y."/>
            <person name="Veluchamy A."/>
            <person name="Tanaka M."/>
            <person name="Abida H."/>
            <person name="Marechal E."/>
            <person name="Bowler C."/>
            <person name="Muto M."/>
            <person name="Sunaga Y."/>
            <person name="Tanaka M."/>
            <person name="Yoshino T."/>
            <person name="Taniguchi T."/>
            <person name="Fukuda Y."/>
            <person name="Nemoto M."/>
            <person name="Matsumoto M."/>
            <person name="Wong P.S."/>
            <person name="Aburatani S."/>
            <person name="Fujibuchi W."/>
        </authorList>
    </citation>
    <scope>NUCLEOTIDE SEQUENCE [LARGE SCALE GENOMIC DNA]</scope>
    <source>
        <strain evidence="9 10">JPCC DA0580</strain>
    </source>
</reference>
<feature type="transmembrane region" description="Helical" evidence="7">
    <location>
        <begin position="66"/>
        <end position="87"/>
    </location>
</feature>
<dbReference type="EMBL" id="BDSP01000130">
    <property type="protein sequence ID" value="GAX18405.1"/>
    <property type="molecule type" value="Genomic_DNA"/>
</dbReference>
<keyword evidence="6 7" id="KW-0472">Membrane</keyword>
<dbReference type="InterPro" id="IPR037185">
    <property type="entry name" value="EmrE-like"/>
</dbReference>
<name>A0A1Z5JWJ1_FISSO</name>
<keyword evidence="4 7" id="KW-0812">Transmembrane</keyword>
<dbReference type="Gene3D" id="1.10.3730.20">
    <property type="match status" value="1"/>
</dbReference>
<evidence type="ECO:0000256" key="2">
    <source>
        <dbReference type="ARBA" id="ARBA00022448"/>
    </source>
</evidence>
<dbReference type="Pfam" id="PF00893">
    <property type="entry name" value="Multi_Drug_Res"/>
    <property type="match status" value="1"/>
</dbReference>
<comment type="subcellular location">
    <subcellularLocation>
        <location evidence="1">Cell membrane</location>
        <topology evidence="1">Multi-pass membrane protein</topology>
    </subcellularLocation>
</comment>
<evidence type="ECO:0000313" key="10">
    <source>
        <dbReference type="Proteomes" id="UP000198406"/>
    </source>
</evidence>
<dbReference type="InterPro" id="IPR045324">
    <property type="entry name" value="Small_multidrug_res"/>
</dbReference>
<dbReference type="GO" id="GO:0005886">
    <property type="term" value="C:plasma membrane"/>
    <property type="evidence" value="ECO:0007669"/>
    <property type="project" value="UniProtKB-SubCell"/>
</dbReference>
<dbReference type="InterPro" id="IPR000390">
    <property type="entry name" value="Small_drug/metabolite_transptr"/>
</dbReference>
<accession>A0A1Z5JWJ1</accession>
<gene>
    <name evidence="9" type="ORF">FisN_2Lu031</name>
</gene>
<feature type="transmembrane region" description="Helical" evidence="7">
    <location>
        <begin position="153"/>
        <end position="170"/>
    </location>
</feature>
<dbReference type="PANTHER" id="PTHR30561">
    <property type="entry name" value="SMR FAMILY PROTON-DEPENDENT DRUG EFFLUX TRANSPORTER SUGE"/>
    <property type="match status" value="1"/>
</dbReference>
<comment type="caution">
    <text evidence="9">The sequence shown here is derived from an EMBL/GenBank/DDBJ whole genome shotgun (WGS) entry which is preliminary data.</text>
</comment>
<keyword evidence="3" id="KW-1003">Cell membrane</keyword>
<dbReference type="SUPFAM" id="SSF103481">
    <property type="entry name" value="Multidrug resistance efflux transporter EmrE"/>
    <property type="match status" value="1"/>
</dbReference>
<evidence type="ECO:0000256" key="6">
    <source>
        <dbReference type="ARBA" id="ARBA00023136"/>
    </source>
</evidence>
<keyword evidence="10" id="KW-1185">Reference proteome</keyword>
<evidence type="ECO:0000313" key="9">
    <source>
        <dbReference type="EMBL" id="GAX18405.1"/>
    </source>
</evidence>
<evidence type="ECO:0000256" key="3">
    <source>
        <dbReference type="ARBA" id="ARBA00022475"/>
    </source>
</evidence>
<evidence type="ECO:0000256" key="8">
    <source>
        <dbReference type="SAM" id="SignalP"/>
    </source>
</evidence>
<feature type="transmembrane region" description="Helical" evidence="7">
    <location>
        <begin position="99"/>
        <end position="118"/>
    </location>
</feature>
<keyword evidence="5 7" id="KW-1133">Transmembrane helix</keyword>
<evidence type="ECO:0000256" key="5">
    <source>
        <dbReference type="ARBA" id="ARBA00022989"/>
    </source>
</evidence>
<organism evidence="9 10">
    <name type="scientific">Fistulifera solaris</name>
    <name type="common">Oleaginous diatom</name>
    <dbReference type="NCBI Taxonomy" id="1519565"/>
    <lineage>
        <taxon>Eukaryota</taxon>
        <taxon>Sar</taxon>
        <taxon>Stramenopiles</taxon>
        <taxon>Ochrophyta</taxon>
        <taxon>Bacillariophyta</taxon>
        <taxon>Bacillariophyceae</taxon>
        <taxon>Bacillariophycidae</taxon>
        <taxon>Naviculales</taxon>
        <taxon>Naviculaceae</taxon>
        <taxon>Fistulifera</taxon>
    </lineage>
</organism>
<dbReference type="GO" id="GO:0022857">
    <property type="term" value="F:transmembrane transporter activity"/>
    <property type="evidence" value="ECO:0007669"/>
    <property type="project" value="InterPro"/>
</dbReference>
<dbReference type="InParanoid" id="A0A1Z5JWJ1"/>
<protein>
    <recommendedName>
        <fullName evidence="11">Small multidrug resistance protein</fullName>
    </recommendedName>
</protein>
<keyword evidence="2" id="KW-0813">Transport</keyword>
<dbReference type="Proteomes" id="UP000198406">
    <property type="component" value="Unassembled WGS sequence"/>
</dbReference>
<evidence type="ECO:0000256" key="7">
    <source>
        <dbReference type="SAM" id="Phobius"/>
    </source>
</evidence>
<evidence type="ECO:0000256" key="4">
    <source>
        <dbReference type="ARBA" id="ARBA00022692"/>
    </source>
</evidence>